<dbReference type="AlphaFoldDB" id="A0A4D4JDX7"/>
<evidence type="ECO:0000313" key="3">
    <source>
        <dbReference type="Proteomes" id="UP000298860"/>
    </source>
</evidence>
<keyword evidence="1" id="KW-0472">Membrane</keyword>
<gene>
    <name evidence="2" type="ORF">GTS_37400</name>
</gene>
<evidence type="ECO:0000256" key="1">
    <source>
        <dbReference type="SAM" id="Phobius"/>
    </source>
</evidence>
<feature type="transmembrane region" description="Helical" evidence="1">
    <location>
        <begin position="27"/>
        <end position="48"/>
    </location>
</feature>
<dbReference type="Proteomes" id="UP000298860">
    <property type="component" value="Unassembled WGS sequence"/>
</dbReference>
<comment type="caution">
    <text evidence="2">The sequence shown here is derived from an EMBL/GenBank/DDBJ whole genome shotgun (WGS) entry which is preliminary data.</text>
</comment>
<reference evidence="3" key="1">
    <citation type="submission" date="2019-04" db="EMBL/GenBank/DDBJ databases">
        <title>Draft genome sequence of Pseudonocardiaceae bacterium SL3-2-4.</title>
        <authorList>
            <person name="Ningsih F."/>
            <person name="Yokota A."/>
            <person name="Sakai Y."/>
            <person name="Nanatani K."/>
            <person name="Yabe S."/>
            <person name="Oetari A."/>
            <person name="Sjamsuridzal W."/>
        </authorList>
    </citation>
    <scope>NUCLEOTIDE SEQUENCE [LARGE SCALE GENOMIC DNA]</scope>
    <source>
        <strain evidence="3">SL3-2-4</strain>
    </source>
</reference>
<name>A0A4D4JDX7_9PSEU</name>
<keyword evidence="3" id="KW-1185">Reference proteome</keyword>
<dbReference type="EMBL" id="BJFL01000021">
    <property type="protein sequence ID" value="GDY32107.1"/>
    <property type="molecule type" value="Genomic_DNA"/>
</dbReference>
<sequence>MPGEWPTSRVGEGGRARGEVNGMNKRVIAGVIVTVLMLAGAGVLVRVLR</sequence>
<evidence type="ECO:0000313" key="2">
    <source>
        <dbReference type="EMBL" id="GDY32107.1"/>
    </source>
</evidence>
<keyword evidence="1" id="KW-0812">Transmembrane</keyword>
<keyword evidence="1" id="KW-1133">Transmembrane helix</keyword>
<accession>A0A4D4JDX7</accession>
<protein>
    <submittedName>
        <fullName evidence="2">Uncharacterized protein</fullName>
    </submittedName>
</protein>
<organism evidence="2 3">
    <name type="scientific">Gandjariella thermophila</name>
    <dbReference type="NCBI Taxonomy" id="1931992"/>
    <lineage>
        <taxon>Bacteria</taxon>
        <taxon>Bacillati</taxon>
        <taxon>Actinomycetota</taxon>
        <taxon>Actinomycetes</taxon>
        <taxon>Pseudonocardiales</taxon>
        <taxon>Pseudonocardiaceae</taxon>
        <taxon>Gandjariella</taxon>
    </lineage>
</organism>
<proteinExistence type="predicted"/>